<reference evidence="2 3" key="1">
    <citation type="submission" date="2014-09" db="EMBL/GenBank/DDBJ databases">
        <title>Sporocytophaga myxococcoides PG-01 genome sequencing.</title>
        <authorList>
            <person name="Liu L."/>
            <person name="Gao P.J."/>
            <person name="Chen G.J."/>
            <person name="Wang L.S."/>
        </authorList>
    </citation>
    <scope>NUCLEOTIDE SEQUENCE [LARGE SCALE GENOMIC DNA]</scope>
    <source>
        <strain evidence="2 3">PG-01</strain>
    </source>
</reference>
<dbReference type="AlphaFoldDB" id="A0A098LF88"/>
<dbReference type="Gene3D" id="3.90.1150.200">
    <property type="match status" value="1"/>
</dbReference>
<dbReference type="Pfam" id="PF08818">
    <property type="entry name" value="DUF1801"/>
    <property type="match status" value="1"/>
</dbReference>
<dbReference type="RefSeq" id="WP_045464408.1">
    <property type="nucleotide sequence ID" value="NZ_BBLT01000005.1"/>
</dbReference>
<feature type="domain" description="YdhG-like" evidence="1">
    <location>
        <begin position="21"/>
        <end position="112"/>
    </location>
</feature>
<dbReference type="EMBL" id="BBLT01000005">
    <property type="protein sequence ID" value="GAL85630.1"/>
    <property type="molecule type" value="Genomic_DNA"/>
</dbReference>
<accession>A0A098LF88</accession>
<evidence type="ECO:0000259" key="1">
    <source>
        <dbReference type="Pfam" id="PF08818"/>
    </source>
</evidence>
<evidence type="ECO:0000313" key="3">
    <source>
        <dbReference type="Proteomes" id="UP000030185"/>
    </source>
</evidence>
<gene>
    <name evidence="2" type="ORF">MYP_2859</name>
</gene>
<keyword evidence="3" id="KW-1185">Reference proteome</keyword>
<name>A0A098LF88_9BACT</name>
<dbReference type="STRING" id="153721.MYP_2859"/>
<organism evidence="2 3">
    <name type="scientific">Sporocytophaga myxococcoides</name>
    <dbReference type="NCBI Taxonomy" id="153721"/>
    <lineage>
        <taxon>Bacteria</taxon>
        <taxon>Pseudomonadati</taxon>
        <taxon>Bacteroidota</taxon>
        <taxon>Cytophagia</taxon>
        <taxon>Cytophagales</taxon>
        <taxon>Cytophagaceae</taxon>
        <taxon>Sporocytophaga</taxon>
    </lineage>
</organism>
<dbReference type="Proteomes" id="UP000030185">
    <property type="component" value="Unassembled WGS sequence"/>
</dbReference>
<protein>
    <submittedName>
        <fullName evidence="2">PF08818 domain protein</fullName>
    </submittedName>
</protein>
<dbReference type="eggNOG" id="COG5646">
    <property type="taxonomic scope" value="Bacteria"/>
</dbReference>
<comment type="caution">
    <text evidence="2">The sequence shown here is derived from an EMBL/GenBank/DDBJ whole genome shotgun (WGS) entry which is preliminary data.</text>
</comment>
<dbReference type="InterPro" id="IPR014922">
    <property type="entry name" value="YdhG-like"/>
</dbReference>
<sequence length="125" mass="14122">MEAHKFKTVDEYISSFPPEVRPILEKLRQTIIKAAPKAEEVISYNMPAFKLNGALVYYAAYKKHVGFYPTNSGITEFADELADYKTSKGAIQFPLDKPLPTGLITKIVKFRIVENNAKALVKKQK</sequence>
<proteinExistence type="predicted"/>
<dbReference type="OrthoDB" id="115213at2"/>
<dbReference type="SUPFAM" id="SSF159888">
    <property type="entry name" value="YdhG-like"/>
    <property type="match status" value="1"/>
</dbReference>
<evidence type="ECO:0000313" key="2">
    <source>
        <dbReference type="EMBL" id="GAL85630.1"/>
    </source>
</evidence>